<sequence length="130" mass="14431">MAMMKRLMVAFAALMMMTGLATAGASSAQAAQVYETEYYTVISFSHAETVQISRSGISTLADNPAVRQHRYIGPDPESRDAKLYYIPGKGLVRFTSAQRVVNEAAAKPNGRLIVTINKKSRRPFTIWTQW</sequence>
<evidence type="ECO:0000313" key="3">
    <source>
        <dbReference type="Proteomes" id="UP000035034"/>
    </source>
</evidence>
<gene>
    <name evidence="2" type="ORF">GOEFS_106_01320</name>
</gene>
<reference evidence="2 3" key="1">
    <citation type="submission" date="2011-12" db="EMBL/GenBank/DDBJ databases">
        <title>Whole genome shotgun sequence of Gordonia effusa NBRC 100432.</title>
        <authorList>
            <person name="Yoshida I."/>
            <person name="Takarada H."/>
            <person name="Hosoyama A."/>
            <person name="Tsuchikane K."/>
            <person name="Katsumata H."/>
            <person name="Yamazaki S."/>
            <person name="Fujita N."/>
        </authorList>
    </citation>
    <scope>NUCLEOTIDE SEQUENCE [LARGE SCALE GENOMIC DNA]</scope>
    <source>
        <strain evidence="2 3">NBRC 100432</strain>
    </source>
</reference>
<feature type="signal peptide" evidence="1">
    <location>
        <begin position="1"/>
        <end position="23"/>
    </location>
</feature>
<name>H0R583_9ACTN</name>
<feature type="chain" id="PRO_5038431150" evidence="1">
    <location>
        <begin position="24"/>
        <end position="130"/>
    </location>
</feature>
<protein>
    <submittedName>
        <fullName evidence="2">Uncharacterized protein</fullName>
    </submittedName>
</protein>
<dbReference type="Proteomes" id="UP000035034">
    <property type="component" value="Unassembled WGS sequence"/>
</dbReference>
<keyword evidence="1" id="KW-0732">Signal</keyword>
<dbReference type="STRING" id="1077974.GOEFS_106_01320"/>
<proteinExistence type="predicted"/>
<dbReference type="EMBL" id="BAEH01000106">
    <property type="protein sequence ID" value="GAB20234.1"/>
    <property type="molecule type" value="Genomic_DNA"/>
</dbReference>
<evidence type="ECO:0000256" key="1">
    <source>
        <dbReference type="SAM" id="SignalP"/>
    </source>
</evidence>
<keyword evidence="3" id="KW-1185">Reference proteome</keyword>
<accession>H0R583</accession>
<organism evidence="2 3">
    <name type="scientific">Gordonia effusa NBRC 100432</name>
    <dbReference type="NCBI Taxonomy" id="1077974"/>
    <lineage>
        <taxon>Bacteria</taxon>
        <taxon>Bacillati</taxon>
        <taxon>Actinomycetota</taxon>
        <taxon>Actinomycetes</taxon>
        <taxon>Mycobacteriales</taxon>
        <taxon>Gordoniaceae</taxon>
        <taxon>Gordonia</taxon>
    </lineage>
</organism>
<dbReference type="AlphaFoldDB" id="H0R583"/>
<evidence type="ECO:0000313" key="2">
    <source>
        <dbReference type="EMBL" id="GAB20234.1"/>
    </source>
</evidence>
<comment type="caution">
    <text evidence="2">The sequence shown here is derived from an EMBL/GenBank/DDBJ whole genome shotgun (WGS) entry which is preliminary data.</text>
</comment>